<dbReference type="EMBL" id="FODE01000002">
    <property type="protein sequence ID" value="SEN17184.1"/>
    <property type="molecule type" value="Genomic_DNA"/>
</dbReference>
<gene>
    <name evidence="1" type="ORF">SAMN04489859_10025</name>
</gene>
<reference evidence="1 2" key="1">
    <citation type="submission" date="2016-10" db="EMBL/GenBank/DDBJ databases">
        <authorList>
            <person name="de Groot N.N."/>
        </authorList>
    </citation>
    <scope>NUCLEOTIDE SEQUENCE [LARGE SCALE GENOMIC DNA]</scope>
    <source>
        <strain evidence="1 2">DSM 8512</strain>
    </source>
</reference>
<dbReference type="STRING" id="34002.SAMN04489859_10025"/>
<evidence type="ECO:0000313" key="1">
    <source>
        <dbReference type="EMBL" id="SEN17184.1"/>
    </source>
</evidence>
<name>A0A1H8EDJ6_9RHOB</name>
<keyword evidence="2" id="KW-1185">Reference proteome</keyword>
<proteinExistence type="predicted"/>
<sequence length="148" mass="15764">MAEQVCVDVTKLYASQPFRNAVIYLMSPGDTRQFAHHAAPFLSAVYGALDLKDINLSMASDYWGVPDHSGAVPSAGFLPWLRAALTAPSIAQQDILDSYHTIKGQQASAAARKPAPTAKALTAGYAPQDLELAQTLQRYHLGATAGGH</sequence>
<dbReference type="Proteomes" id="UP000199054">
    <property type="component" value="Unassembled WGS sequence"/>
</dbReference>
<organism evidence="1 2">
    <name type="scientific">Paracoccus alcaliphilus</name>
    <dbReference type="NCBI Taxonomy" id="34002"/>
    <lineage>
        <taxon>Bacteria</taxon>
        <taxon>Pseudomonadati</taxon>
        <taxon>Pseudomonadota</taxon>
        <taxon>Alphaproteobacteria</taxon>
        <taxon>Rhodobacterales</taxon>
        <taxon>Paracoccaceae</taxon>
        <taxon>Paracoccus</taxon>
    </lineage>
</organism>
<protein>
    <submittedName>
        <fullName evidence="1">Uncharacterized protein</fullName>
    </submittedName>
</protein>
<evidence type="ECO:0000313" key="2">
    <source>
        <dbReference type="Proteomes" id="UP000199054"/>
    </source>
</evidence>
<accession>A0A1H8EDJ6</accession>
<dbReference type="AlphaFoldDB" id="A0A1H8EDJ6"/>